<feature type="compositionally biased region" description="Polar residues" evidence="2">
    <location>
        <begin position="50"/>
        <end position="69"/>
    </location>
</feature>
<gene>
    <name evidence="4" type="ORF">RJ639_006597</name>
</gene>
<evidence type="ECO:0000259" key="3">
    <source>
        <dbReference type="Pfam" id="PF13839"/>
    </source>
</evidence>
<feature type="region of interest" description="Disordered" evidence="2">
    <location>
        <begin position="50"/>
        <end position="76"/>
    </location>
</feature>
<sequence length="105" mass="11561">MDVYFAANLNAAEQRIPSSLRMSFQAALNHINQCKARKSILSILRKSSPFDNGSWNAGGNCSRTSPQNESEVETGGQHKQFFTAADRFSQTSSMSVIHTYATSNL</sequence>
<evidence type="ECO:0000313" key="4">
    <source>
        <dbReference type="EMBL" id="KAK3016550.1"/>
    </source>
</evidence>
<dbReference type="EMBL" id="JAVXUP010001062">
    <property type="protein sequence ID" value="KAK3016550.1"/>
    <property type="molecule type" value="Genomic_DNA"/>
</dbReference>
<dbReference type="GO" id="GO:0016740">
    <property type="term" value="F:transferase activity"/>
    <property type="evidence" value="ECO:0007669"/>
    <property type="project" value="InterPro"/>
</dbReference>
<evidence type="ECO:0000256" key="2">
    <source>
        <dbReference type="SAM" id="MobiDB-lite"/>
    </source>
</evidence>
<proteinExistence type="inferred from homology"/>
<reference evidence="4" key="1">
    <citation type="submission" date="2022-12" db="EMBL/GenBank/DDBJ databases">
        <title>Draft genome assemblies for two species of Escallonia (Escalloniales).</title>
        <authorList>
            <person name="Chanderbali A."/>
            <person name="Dervinis C."/>
            <person name="Anghel I."/>
            <person name="Soltis D."/>
            <person name="Soltis P."/>
            <person name="Zapata F."/>
        </authorList>
    </citation>
    <scope>NUCLEOTIDE SEQUENCE</scope>
    <source>
        <strain evidence="4">UCBG64.0493</strain>
        <tissue evidence="4">Leaf</tissue>
    </source>
</reference>
<organism evidence="4 5">
    <name type="scientific">Escallonia herrerae</name>
    <dbReference type="NCBI Taxonomy" id="1293975"/>
    <lineage>
        <taxon>Eukaryota</taxon>
        <taxon>Viridiplantae</taxon>
        <taxon>Streptophyta</taxon>
        <taxon>Embryophyta</taxon>
        <taxon>Tracheophyta</taxon>
        <taxon>Spermatophyta</taxon>
        <taxon>Magnoliopsida</taxon>
        <taxon>eudicotyledons</taxon>
        <taxon>Gunneridae</taxon>
        <taxon>Pentapetalae</taxon>
        <taxon>asterids</taxon>
        <taxon>campanulids</taxon>
        <taxon>Escalloniales</taxon>
        <taxon>Escalloniaceae</taxon>
        <taxon>Escallonia</taxon>
    </lineage>
</organism>
<evidence type="ECO:0000256" key="1">
    <source>
        <dbReference type="ARBA" id="ARBA00007727"/>
    </source>
</evidence>
<dbReference type="Pfam" id="PF13839">
    <property type="entry name" value="PC-Esterase"/>
    <property type="match status" value="1"/>
</dbReference>
<accession>A0AA88W3P8</accession>
<dbReference type="InterPro" id="IPR026057">
    <property type="entry name" value="TBL_C"/>
</dbReference>
<protein>
    <recommendedName>
        <fullName evidence="3">Trichome birefringence-like C-terminal domain-containing protein</fullName>
    </recommendedName>
</protein>
<comment type="similarity">
    <text evidence="1">Belongs to the PC-esterase family. TBL subfamily.</text>
</comment>
<dbReference type="AlphaFoldDB" id="A0AA88W3P8"/>
<feature type="domain" description="Trichome birefringence-like C-terminal" evidence="3">
    <location>
        <begin position="10"/>
        <end position="95"/>
    </location>
</feature>
<dbReference type="Proteomes" id="UP001188597">
    <property type="component" value="Unassembled WGS sequence"/>
</dbReference>
<comment type="caution">
    <text evidence="4">The sequence shown here is derived from an EMBL/GenBank/DDBJ whole genome shotgun (WGS) entry which is preliminary data.</text>
</comment>
<keyword evidence="5" id="KW-1185">Reference proteome</keyword>
<name>A0AA88W3P8_9ASTE</name>
<evidence type="ECO:0000313" key="5">
    <source>
        <dbReference type="Proteomes" id="UP001188597"/>
    </source>
</evidence>